<comment type="caution">
    <text evidence="1">The sequence shown here is derived from an EMBL/GenBank/DDBJ whole genome shotgun (WGS) entry which is preliminary data.</text>
</comment>
<dbReference type="Proteomes" id="UP001595829">
    <property type="component" value="Unassembled WGS sequence"/>
</dbReference>
<protein>
    <submittedName>
        <fullName evidence="1">Ubiquitin-like small modifier protein 1</fullName>
    </submittedName>
</protein>
<proteinExistence type="predicted"/>
<dbReference type="NCBIfam" id="NF041918">
    <property type="entry name" value="SAMP1"/>
    <property type="match status" value="1"/>
</dbReference>
<accession>A0ABV9XBP4</accession>
<dbReference type="SUPFAM" id="SSF54285">
    <property type="entry name" value="MoaD/ThiS"/>
    <property type="match status" value="1"/>
</dbReference>
<dbReference type="InterPro" id="IPR003749">
    <property type="entry name" value="ThiS/MoaD-like"/>
</dbReference>
<dbReference type="InterPro" id="IPR052045">
    <property type="entry name" value="Sulfur_Carrier/Prot_Modifier"/>
</dbReference>
<dbReference type="InterPro" id="IPR012675">
    <property type="entry name" value="Beta-grasp_dom_sf"/>
</dbReference>
<keyword evidence="2" id="KW-1185">Reference proteome</keyword>
<organism evidence="1 2">
    <name type="scientific">Streptomyces coeruleoprunus</name>
    <dbReference type="NCBI Taxonomy" id="285563"/>
    <lineage>
        <taxon>Bacteria</taxon>
        <taxon>Bacillati</taxon>
        <taxon>Actinomycetota</taxon>
        <taxon>Actinomycetes</taxon>
        <taxon>Kitasatosporales</taxon>
        <taxon>Streptomycetaceae</taxon>
        <taxon>Streptomyces</taxon>
    </lineage>
</organism>
<dbReference type="InterPro" id="IPR016155">
    <property type="entry name" value="Mopterin_synth/thiamin_S_b"/>
</dbReference>
<evidence type="ECO:0000313" key="2">
    <source>
        <dbReference type="Proteomes" id="UP001595829"/>
    </source>
</evidence>
<dbReference type="RefSeq" id="WP_345690450.1">
    <property type="nucleotide sequence ID" value="NZ_BAABIT010000001.1"/>
</dbReference>
<dbReference type="PANTHER" id="PTHR38031:SF1">
    <property type="entry name" value="SULFUR CARRIER PROTEIN CYSO"/>
    <property type="match status" value="1"/>
</dbReference>
<evidence type="ECO:0000313" key="1">
    <source>
        <dbReference type="EMBL" id="MFC5022876.1"/>
    </source>
</evidence>
<dbReference type="Pfam" id="PF02597">
    <property type="entry name" value="ThiS"/>
    <property type="match status" value="1"/>
</dbReference>
<reference evidence="2" key="1">
    <citation type="journal article" date="2019" name="Int. J. Syst. Evol. Microbiol.">
        <title>The Global Catalogue of Microorganisms (GCM) 10K type strain sequencing project: providing services to taxonomists for standard genome sequencing and annotation.</title>
        <authorList>
            <consortium name="The Broad Institute Genomics Platform"/>
            <consortium name="The Broad Institute Genome Sequencing Center for Infectious Disease"/>
            <person name="Wu L."/>
            <person name="Ma J."/>
        </authorList>
    </citation>
    <scope>NUCLEOTIDE SEQUENCE [LARGE SCALE GENOMIC DNA]</scope>
    <source>
        <strain evidence="2">CGMCC 4.1648</strain>
    </source>
</reference>
<dbReference type="Gene3D" id="3.10.20.30">
    <property type="match status" value="1"/>
</dbReference>
<name>A0ABV9XBP4_9ACTN</name>
<dbReference type="InterPro" id="IPR054834">
    <property type="entry name" value="SAMP1_3"/>
</dbReference>
<gene>
    <name evidence="1" type="ORF">ACFPM3_12115</name>
</gene>
<sequence>MPKLYIPTIMRRHTDGRATTEVAGATVAEAFDDLATRYPGVRGLLRDNDGHLLPHINVFVNGDDIRGLDGEKTAVTDRDEVHVIPAMAGGAR</sequence>
<dbReference type="PANTHER" id="PTHR38031">
    <property type="entry name" value="SULFUR CARRIER PROTEIN SLR0821-RELATED"/>
    <property type="match status" value="1"/>
</dbReference>
<dbReference type="EMBL" id="JBHSJD010000007">
    <property type="protein sequence ID" value="MFC5022876.1"/>
    <property type="molecule type" value="Genomic_DNA"/>
</dbReference>